<dbReference type="Pfam" id="PF00232">
    <property type="entry name" value="Glyco_hydro_1"/>
    <property type="match status" value="1"/>
</dbReference>
<dbReference type="PROSITE" id="PS00653">
    <property type="entry name" value="GLYCOSYL_HYDROL_F1_2"/>
    <property type="match status" value="1"/>
</dbReference>
<dbReference type="InterPro" id="IPR017853">
    <property type="entry name" value="GH"/>
</dbReference>
<dbReference type="Gene3D" id="3.20.20.80">
    <property type="entry name" value="Glycosidases"/>
    <property type="match status" value="1"/>
</dbReference>
<keyword evidence="3" id="KW-0326">Glycosidase</keyword>
<dbReference type="GO" id="GO:0008422">
    <property type="term" value="F:beta-glucosidase activity"/>
    <property type="evidence" value="ECO:0007669"/>
    <property type="project" value="TreeGrafter"/>
</dbReference>
<evidence type="ECO:0000256" key="2">
    <source>
        <dbReference type="ARBA" id="ARBA00022801"/>
    </source>
</evidence>
<name>A0AB35IL46_9FIRM</name>
<comment type="similarity">
    <text evidence="1 4">Belongs to the glycosyl hydrolase 1 family.</text>
</comment>
<evidence type="ECO:0000256" key="1">
    <source>
        <dbReference type="ARBA" id="ARBA00010838"/>
    </source>
</evidence>
<dbReference type="PRINTS" id="PR00131">
    <property type="entry name" value="GLHYDRLASE1"/>
</dbReference>
<dbReference type="SUPFAM" id="SSF51445">
    <property type="entry name" value="(Trans)glycosidases"/>
    <property type="match status" value="1"/>
</dbReference>
<dbReference type="Proteomes" id="UP001211987">
    <property type="component" value="Unassembled WGS sequence"/>
</dbReference>
<dbReference type="GO" id="GO:0016052">
    <property type="term" value="P:carbohydrate catabolic process"/>
    <property type="evidence" value="ECO:0007669"/>
    <property type="project" value="TreeGrafter"/>
</dbReference>
<dbReference type="EMBL" id="JAQLKE010000033">
    <property type="protein sequence ID" value="MDB7085202.1"/>
    <property type="molecule type" value="Genomic_DNA"/>
</dbReference>
<organism evidence="5 6">
    <name type="scientific">Thomasclavelia ramosa</name>
    <dbReference type="NCBI Taxonomy" id="1547"/>
    <lineage>
        <taxon>Bacteria</taxon>
        <taxon>Bacillati</taxon>
        <taxon>Bacillota</taxon>
        <taxon>Erysipelotrichia</taxon>
        <taxon>Erysipelotrichales</taxon>
        <taxon>Coprobacillaceae</taxon>
        <taxon>Thomasclavelia</taxon>
    </lineage>
</organism>
<dbReference type="PANTHER" id="PTHR10353:SF296">
    <property type="entry name" value="6-PHOSPHO-BETA-GLUCOSIDASE"/>
    <property type="match status" value="1"/>
</dbReference>
<gene>
    <name evidence="5" type="ORF">PM738_15450</name>
</gene>
<dbReference type="InterPro" id="IPR001360">
    <property type="entry name" value="Glyco_hydro_1"/>
</dbReference>
<accession>A0AB35IL46</accession>
<protein>
    <submittedName>
        <fullName evidence="5">6-phospho-beta-glucosidase</fullName>
    </submittedName>
</protein>
<evidence type="ECO:0000256" key="3">
    <source>
        <dbReference type="ARBA" id="ARBA00023295"/>
    </source>
</evidence>
<evidence type="ECO:0000313" key="5">
    <source>
        <dbReference type="EMBL" id="MDB7085202.1"/>
    </source>
</evidence>
<dbReference type="NCBIfam" id="NF007158">
    <property type="entry name" value="PRK09593.1"/>
    <property type="match status" value="1"/>
</dbReference>
<dbReference type="RefSeq" id="WP_008792896.1">
    <property type="nucleotide sequence ID" value="NZ_AP031443.1"/>
</dbReference>
<dbReference type="NCBIfam" id="NF007356">
    <property type="entry name" value="PRK09852.1"/>
    <property type="match status" value="1"/>
</dbReference>
<reference evidence="5" key="1">
    <citation type="submission" date="2023-01" db="EMBL/GenBank/DDBJ databases">
        <title>Human gut microbiome strain richness.</title>
        <authorList>
            <person name="Chen-Liaw A."/>
        </authorList>
    </citation>
    <scope>NUCLEOTIDE SEQUENCE</scope>
    <source>
        <strain evidence="5">1001217st2_G6_1001217B_191108</strain>
    </source>
</reference>
<evidence type="ECO:0000313" key="6">
    <source>
        <dbReference type="Proteomes" id="UP001211987"/>
    </source>
</evidence>
<proteinExistence type="inferred from homology"/>
<keyword evidence="2" id="KW-0378">Hydrolase</keyword>
<comment type="caution">
    <text evidence="5">The sequence shown here is derived from an EMBL/GenBank/DDBJ whole genome shotgun (WGS) entry which is preliminary data.</text>
</comment>
<sequence length="485" mass="56272">MINKKSNGDNFPKDFLWGGAIAANQCEGAWNIGGRGMGHVDLVPQGCNRFSVMMGNLDNFNDKNDTYYPSRTGIDFYHHYKEDIALFGEMGFKVLRMSISWSRIFPNGDEEEPNEEGLQFYEDVFKECHKYGIEPLVTMTHYDIPLHLVKEYQGWESRKTIEFFKKYVRTILMRYKDLVKYWLTFNEINCITALPYFAAGVVVRSEEEKLQQIYIAAHHEMIASAWATKIAHEINPKNKIGCMLAGGITYPYTCAPQDIWQAYEVDRNNYFFADVLARGYYPVYKLKELEHKKIIIPFKNDDKKILRENTVDFISFSYYSSHLTCADPNAYAEKGEGNMFPTLRNPYLKEKESAWKWQTDGLGLRATLNAFYDRYQKPLFIAENGVGGIDELENGEIHDEYHIRYIKEHLHNLKDAIVLDGVEVMGYTSWGCIDLVSASTGQMKKRYGFIYVDANDQGEGTFKRYKKDSFYWYKKVIASNGEDLD</sequence>
<dbReference type="InterPro" id="IPR033132">
    <property type="entry name" value="GH_1_N_CS"/>
</dbReference>
<dbReference type="FunFam" id="3.20.20.80:FF:000004">
    <property type="entry name" value="Beta-glucosidase 6-phospho-beta-glucosidase"/>
    <property type="match status" value="1"/>
</dbReference>
<dbReference type="PANTHER" id="PTHR10353">
    <property type="entry name" value="GLYCOSYL HYDROLASE"/>
    <property type="match status" value="1"/>
</dbReference>
<evidence type="ECO:0000256" key="4">
    <source>
        <dbReference type="RuleBase" id="RU003690"/>
    </source>
</evidence>
<dbReference type="GO" id="GO:0005829">
    <property type="term" value="C:cytosol"/>
    <property type="evidence" value="ECO:0007669"/>
    <property type="project" value="TreeGrafter"/>
</dbReference>
<dbReference type="AlphaFoldDB" id="A0AB35IL46"/>